<keyword evidence="8" id="KW-0503">Monooxygenase</keyword>
<accession>A0ABR6L1J7</accession>
<dbReference type="SUPFAM" id="SSF55961">
    <property type="entry name" value="Bet v1-like"/>
    <property type="match status" value="1"/>
</dbReference>
<keyword evidence="9" id="KW-1185">Reference proteome</keyword>
<dbReference type="EC" id="1.14.13.82" evidence="8"/>
<dbReference type="SUPFAM" id="SSF50022">
    <property type="entry name" value="ISP domain"/>
    <property type="match status" value="1"/>
</dbReference>
<keyword evidence="2" id="KW-0479">Metal-binding</keyword>
<feature type="compositionally biased region" description="Polar residues" evidence="6">
    <location>
        <begin position="33"/>
        <end position="47"/>
    </location>
</feature>
<gene>
    <name evidence="8" type="ORF">GGQ99_001657</name>
</gene>
<protein>
    <submittedName>
        <fullName evidence="8">Vanillate O-demethylase monooxygenase subunit</fullName>
        <ecNumber evidence="8">1.14.13.82</ecNumber>
    </submittedName>
</protein>
<dbReference type="PROSITE" id="PS51296">
    <property type="entry name" value="RIESKE"/>
    <property type="match status" value="1"/>
</dbReference>
<keyword evidence="5" id="KW-0411">Iron-sulfur</keyword>
<evidence type="ECO:0000256" key="1">
    <source>
        <dbReference type="ARBA" id="ARBA00022714"/>
    </source>
</evidence>
<comment type="caution">
    <text evidence="8">The sequence shown here is derived from an EMBL/GenBank/DDBJ whole genome shotgun (WGS) entry which is preliminary data.</text>
</comment>
<evidence type="ECO:0000256" key="4">
    <source>
        <dbReference type="ARBA" id="ARBA00023004"/>
    </source>
</evidence>
<dbReference type="InterPro" id="IPR050584">
    <property type="entry name" value="Cholesterol_7-desaturase"/>
</dbReference>
<keyword evidence="4" id="KW-0408">Iron</keyword>
<organism evidence="8 9">
    <name type="scientific">Aminobacter niigataensis</name>
    <dbReference type="NCBI Taxonomy" id="83265"/>
    <lineage>
        <taxon>Bacteria</taxon>
        <taxon>Pseudomonadati</taxon>
        <taxon>Pseudomonadota</taxon>
        <taxon>Alphaproteobacteria</taxon>
        <taxon>Hyphomicrobiales</taxon>
        <taxon>Phyllobacteriaceae</taxon>
        <taxon>Aminobacter</taxon>
    </lineage>
</organism>
<feature type="region of interest" description="Disordered" evidence="6">
    <location>
        <begin position="24"/>
        <end position="56"/>
    </location>
</feature>
<dbReference type="CDD" id="cd03469">
    <property type="entry name" value="Rieske_RO_Alpha_N"/>
    <property type="match status" value="1"/>
</dbReference>
<dbReference type="RefSeq" id="WP_183261940.1">
    <property type="nucleotide sequence ID" value="NZ_BAAAVZ010000003.1"/>
</dbReference>
<dbReference type="Gene3D" id="3.90.380.10">
    <property type="entry name" value="Naphthalene 1,2-dioxygenase Alpha Subunit, Chain A, domain 1"/>
    <property type="match status" value="1"/>
</dbReference>
<sequence>MDEHVTYLAVPAFQAAVHRDLHSRYPLDRQGHSSKTSVRRLSSYENQSRSDEPDMANRAGLQGAELMFLPVDNSKTKSELPPGCTFAESDWHILSSFWHPVEYAHEVGEKPVRARLLDVDLVLYRTSQGVAVARDICPHRGTRISSGWMADGQIVCPMHGLHFDHGGQCTKIPSMTDPTAKIPPRLRLLTVLSEERYGIIWVCLKGEPIWPIPQWPGLSNADWKTVYLPKDTWNAAASRHVENFNDVAHFPWVHAESFGSATAVPIPQYTVDHAEFGLRFSYPYPNGANYYPDGVEGTERNVVYSYELTYPFSTIIIIDPEGSDYVQYLADTVCPVSARETRIFQLLTDTTGNPDGEYWKKFQMLINDEDKSMVEEQRPEDLPLDLTEEIHVPCDRLSLEYRRALAKKFGLGAPIAS</sequence>
<keyword evidence="1" id="KW-0001">2Fe-2S</keyword>
<dbReference type="PANTHER" id="PTHR21266:SF57">
    <property type="entry name" value="3-CHLOROBENZOATE-3,4-DIOXYGENASE"/>
    <property type="match status" value="1"/>
</dbReference>
<dbReference type="EMBL" id="JACHOT010000001">
    <property type="protein sequence ID" value="MBB4649935.1"/>
    <property type="molecule type" value="Genomic_DNA"/>
</dbReference>
<evidence type="ECO:0000259" key="7">
    <source>
        <dbReference type="PROSITE" id="PS51296"/>
    </source>
</evidence>
<reference evidence="8 9" key="1">
    <citation type="submission" date="2020-08" db="EMBL/GenBank/DDBJ databases">
        <title>Genomic Encyclopedia of Type Strains, Phase IV (KMG-IV): sequencing the most valuable type-strain genomes for metagenomic binning, comparative biology and taxonomic classification.</title>
        <authorList>
            <person name="Goeker M."/>
        </authorList>
    </citation>
    <scope>NUCLEOTIDE SEQUENCE [LARGE SCALE GENOMIC DNA]</scope>
    <source>
        <strain evidence="8 9">DSM 7050</strain>
    </source>
</reference>
<dbReference type="PANTHER" id="PTHR21266">
    <property type="entry name" value="IRON-SULFUR DOMAIN CONTAINING PROTEIN"/>
    <property type="match status" value="1"/>
</dbReference>
<name>A0ABR6L1J7_9HYPH</name>
<dbReference type="GO" id="GO:0018489">
    <property type="term" value="F:vanillate monooxygenase activity"/>
    <property type="evidence" value="ECO:0007669"/>
    <property type="project" value="UniProtKB-EC"/>
</dbReference>
<dbReference type="InterPro" id="IPR044043">
    <property type="entry name" value="VanA_C_cat"/>
</dbReference>
<dbReference type="Pfam" id="PF00355">
    <property type="entry name" value="Rieske"/>
    <property type="match status" value="1"/>
</dbReference>
<evidence type="ECO:0000313" key="8">
    <source>
        <dbReference type="EMBL" id="MBB4649935.1"/>
    </source>
</evidence>
<evidence type="ECO:0000256" key="5">
    <source>
        <dbReference type="ARBA" id="ARBA00023014"/>
    </source>
</evidence>
<evidence type="ECO:0000313" key="9">
    <source>
        <dbReference type="Proteomes" id="UP000539538"/>
    </source>
</evidence>
<evidence type="ECO:0000256" key="6">
    <source>
        <dbReference type="SAM" id="MobiDB-lite"/>
    </source>
</evidence>
<feature type="domain" description="Rieske" evidence="7">
    <location>
        <begin position="98"/>
        <end position="202"/>
    </location>
</feature>
<dbReference type="Gene3D" id="2.102.10.10">
    <property type="entry name" value="Rieske [2Fe-2S] iron-sulphur domain"/>
    <property type="match status" value="1"/>
</dbReference>
<dbReference type="InterPro" id="IPR036922">
    <property type="entry name" value="Rieske_2Fe-2S_sf"/>
</dbReference>
<dbReference type="InterPro" id="IPR017941">
    <property type="entry name" value="Rieske_2Fe-2S"/>
</dbReference>
<dbReference type="Proteomes" id="UP000539538">
    <property type="component" value="Unassembled WGS sequence"/>
</dbReference>
<evidence type="ECO:0000256" key="2">
    <source>
        <dbReference type="ARBA" id="ARBA00022723"/>
    </source>
</evidence>
<keyword evidence="3 8" id="KW-0560">Oxidoreductase</keyword>
<proteinExistence type="predicted"/>
<evidence type="ECO:0000256" key="3">
    <source>
        <dbReference type="ARBA" id="ARBA00023002"/>
    </source>
</evidence>
<dbReference type="Pfam" id="PF19112">
    <property type="entry name" value="VanA_C"/>
    <property type="match status" value="1"/>
</dbReference>